<sequence length="451" mass="51216">MEVIYIGLILILLVFISLVFLKGNASLKKDVASLKSENEQLKIDLAKAEERFGNVWQEKENTVYVLRQELQKLQSELHQERQNLAAVNISYESTRIYIKTQQEKIAEQKDEIEKLHIKLSKDFELLANRILEEKTQKFTEVNRFNLDLLLNPLKENIRSFEEKVEKAYSAESAERNVLKGEIIKLIELNKQISDEANNLTKALKADSKKQGNWGEVVLDRILEASGLIAGESYSKQASFTDESGNRLQPDVVINLPDDKHLIIDSKVSLIAYNRLVNCDTDSERLSYLNDHITSIKNHIKNLCSKNYCDLYAVNSPDFVLLFIPIESSFAIAVQHDIELFEFAWNKRVVIVTPSTLLATLKTISSVWKQEKQTRNAIDIATRAGALYDKFVSFLSDLKRVGESLDKARDAYGEAFNKLSSGNGNIVGKIEALKKLGAKASKQIDSRFIVEE</sequence>
<comment type="caution">
    <text evidence="6">The sequence shown here is derived from an EMBL/GenBank/DDBJ whole genome shotgun (WGS) entry which is preliminary data.</text>
</comment>
<evidence type="ECO:0000256" key="3">
    <source>
        <dbReference type="ARBA" id="ARBA00023054"/>
    </source>
</evidence>
<gene>
    <name evidence="6" type="ORF">DDR33_01910</name>
</gene>
<dbReference type="RefSeq" id="WP_109414058.1">
    <property type="nucleotide sequence ID" value="NZ_QEAS01000001.1"/>
</dbReference>
<evidence type="ECO:0000313" key="7">
    <source>
        <dbReference type="Proteomes" id="UP000245647"/>
    </source>
</evidence>
<protein>
    <submittedName>
        <fullName evidence="6">DNA recombination protein RmuC</fullName>
    </submittedName>
</protein>
<dbReference type="AlphaFoldDB" id="A0A2U2PN73"/>
<keyword evidence="7" id="KW-1185">Reference proteome</keyword>
<evidence type="ECO:0000313" key="6">
    <source>
        <dbReference type="EMBL" id="PWG82639.1"/>
    </source>
</evidence>
<comment type="similarity">
    <text evidence="2">Belongs to the RmuC family.</text>
</comment>
<dbReference type="Pfam" id="PF02646">
    <property type="entry name" value="RmuC"/>
    <property type="match status" value="1"/>
</dbReference>
<dbReference type="GO" id="GO:0006310">
    <property type="term" value="P:DNA recombination"/>
    <property type="evidence" value="ECO:0007669"/>
    <property type="project" value="UniProtKB-KW"/>
</dbReference>
<evidence type="ECO:0000256" key="5">
    <source>
        <dbReference type="SAM" id="Coils"/>
    </source>
</evidence>
<dbReference type="PANTHER" id="PTHR30563">
    <property type="entry name" value="DNA RECOMBINATION PROTEIN RMUC"/>
    <property type="match status" value="1"/>
</dbReference>
<keyword evidence="4" id="KW-0233">DNA recombination</keyword>
<comment type="function">
    <text evidence="1">Involved in DNA recombination.</text>
</comment>
<organism evidence="6 7">
    <name type="scientific">Pararcticibacter amylolyticus</name>
    <dbReference type="NCBI Taxonomy" id="2173175"/>
    <lineage>
        <taxon>Bacteria</taxon>
        <taxon>Pseudomonadati</taxon>
        <taxon>Bacteroidota</taxon>
        <taxon>Sphingobacteriia</taxon>
        <taxon>Sphingobacteriales</taxon>
        <taxon>Sphingobacteriaceae</taxon>
        <taxon>Pararcticibacter</taxon>
    </lineage>
</organism>
<dbReference type="EMBL" id="QEAS01000001">
    <property type="protein sequence ID" value="PWG82639.1"/>
    <property type="molecule type" value="Genomic_DNA"/>
</dbReference>
<evidence type="ECO:0000256" key="2">
    <source>
        <dbReference type="ARBA" id="ARBA00009840"/>
    </source>
</evidence>
<feature type="coiled-coil region" evidence="5">
    <location>
        <begin position="24"/>
        <end position="118"/>
    </location>
</feature>
<evidence type="ECO:0000256" key="4">
    <source>
        <dbReference type="ARBA" id="ARBA00023172"/>
    </source>
</evidence>
<reference evidence="6 7" key="1">
    <citation type="submission" date="2018-04" db="EMBL/GenBank/DDBJ databases">
        <title>Pedobacter chongqingensis sp. nov., isolated from a rottenly hemp rope.</title>
        <authorList>
            <person name="Cai Y."/>
        </authorList>
    </citation>
    <scope>NUCLEOTIDE SEQUENCE [LARGE SCALE GENOMIC DNA]</scope>
    <source>
        <strain evidence="6 7">FJ4-8</strain>
    </source>
</reference>
<dbReference type="OrthoDB" id="370725at2"/>
<dbReference type="InterPro" id="IPR003798">
    <property type="entry name" value="DNA_recombination_RmuC"/>
</dbReference>
<dbReference type="Proteomes" id="UP000245647">
    <property type="component" value="Unassembled WGS sequence"/>
</dbReference>
<proteinExistence type="inferred from homology"/>
<keyword evidence="3 5" id="KW-0175">Coiled coil</keyword>
<evidence type="ECO:0000256" key="1">
    <source>
        <dbReference type="ARBA" id="ARBA00003416"/>
    </source>
</evidence>
<dbReference type="PANTHER" id="PTHR30563:SF0">
    <property type="entry name" value="DNA RECOMBINATION PROTEIN RMUC"/>
    <property type="match status" value="1"/>
</dbReference>
<accession>A0A2U2PN73</accession>
<name>A0A2U2PN73_9SPHI</name>